<feature type="domain" description="ATP synthase F1 complex delta/epsilon subunit N-terminal" evidence="10">
    <location>
        <begin position="50"/>
        <end position="114"/>
    </location>
</feature>
<keyword evidence="8" id="KW-0496">Mitochondrion</keyword>
<name>A0A2V3IP78_9FLOR</name>
<keyword evidence="3" id="KW-0813">Transport</keyword>
<dbReference type="Gene3D" id="1.20.5.440">
    <property type="entry name" value="ATP synthase delta/epsilon subunit, C-terminal domain"/>
    <property type="match status" value="1"/>
</dbReference>
<accession>A0A2V3IP78</accession>
<evidence type="ECO:0000313" key="11">
    <source>
        <dbReference type="EMBL" id="PXF43859.1"/>
    </source>
</evidence>
<evidence type="ECO:0000256" key="9">
    <source>
        <dbReference type="ARBA" id="ARBA00023136"/>
    </source>
</evidence>
<evidence type="ECO:0000256" key="4">
    <source>
        <dbReference type="ARBA" id="ARBA00022781"/>
    </source>
</evidence>
<dbReference type="PANTHER" id="PTHR13822">
    <property type="entry name" value="ATP SYNTHASE DELTA/EPSILON CHAIN"/>
    <property type="match status" value="1"/>
</dbReference>
<comment type="caution">
    <text evidence="11">The sequence shown here is derived from an EMBL/GenBank/DDBJ whole genome shotgun (WGS) entry which is preliminary data.</text>
</comment>
<comment type="similarity">
    <text evidence="2">Belongs to the ATPase epsilon chain family.</text>
</comment>
<sequence>MLARPALLRRAITSASRLSGPRRMFAEQAVAVEGNKLNFNFFLPHDTIKHNAQVDMVIIPASSGLMGILPSHAPTVAQLRSGIVEVHDGEDKESYFVSSGFAFVHKDRTDLCAVEAVKLDDIDPVAVAKGLSESEAAVASAKDDLERAEAQIGVDVYMAMQGALAMK</sequence>
<dbReference type="Proteomes" id="UP000247409">
    <property type="component" value="Unassembled WGS sequence"/>
</dbReference>
<dbReference type="SUPFAM" id="SSF51344">
    <property type="entry name" value="Epsilon subunit of F1F0-ATP synthase N-terminal domain"/>
    <property type="match status" value="1"/>
</dbReference>
<dbReference type="HAMAP" id="MF_00530">
    <property type="entry name" value="ATP_synth_epsil_bac"/>
    <property type="match status" value="1"/>
</dbReference>
<dbReference type="GO" id="GO:0005743">
    <property type="term" value="C:mitochondrial inner membrane"/>
    <property type="evidence" value="ECO:0007669"/>
    <property type="project" value="UniProtKB-SubCell"/>
</dbReference>
<dbReference type="CDD" id="cd12152">
    <property type="entry name" value="F1-ATPase_delta"/>
    <property type="match status" value="1"/>
</dbReference>
<evidence type="ECO:0000256" key="5">
    <source>
        <dbReference type="ARBA" id="ARBA00022792"/>
    </source>
</evidence>
<dbReference type="STRING" id="448386.A0A2V3IP78"/>
<dbReference type="AlphaFoldDB" id="A0A2V3IP78"/>
<organism evidence="11 12">
    <name type="scientific">Gracilariopsis chorda</name>
    <dbReference type="NCBI Taxonomy" id="448386"/>
    <lineage>
        <taxon>Eukaryota</taxon>
        <taxon>Rhodophyta</taxon>
        <taxon>Florideophyceae</taxon>
        <taxon>Rhodymeniophycidae</taxon>
        <taxon>Gracilariales</taxon>
        <taxon>Gracilariaceae</taxon>
        <taxon>Gracilariopsis</taxon>
    </lineage>
</organism>
<dbReference type="Gene3D" id="2.60.15.10">
    <property type="entry name" value="F0F1 ATP synthase delta/epsilon subunit, N-terminal"/>
    <property type="match status" value="1"/>
</dbReference>
<dbReference type="NCBIfam" id="TIGR01216">
    <property type="entry name" value="ATP_synt_epsi"/>
    <property type="match status" value="1"/>
</dbReference>
<evidence type="ECO:0000256" key="6">
    <source>
        <dbReference type="ARBA" id="ARBA00022946"/>
    </source>
</evidence>
<dbReference type="InterPro" id="IPR036771">
    <property type="entry name" value="ATPsynth_dsu/esu_N"/>
</dbReference>
<keyword evidence="12" id="KW-1185">Reference proteome</keyword>
<keyword evidence="6" id="KW-0809">Transit peptide</keyword>
<evidence type="ECO:0000256" key="3">
    <source>
        <dbReference type="ARBA" id="ARBA00022448"/>
    </source>
</evidence>
<keyword evidence="4" id="KW-0375">Hydrogen ion transport</keyword>
<comment type="subcellular location">
    <subcellularLocation>
        <location evidence="1">Mitochondrion inner membrane</location>
    </subcellularLocation>
</comment>
<dbReference type="OrthoDB" id="270171at2759"/>
<protein>
    <submittedName>
        <fullName evidence="11">ATP synthase subunit delta', mitochondrial</fullName>
    </submittedName>
</protein>
<keyword evidence="7" id="KW-0406">Ion transport</keyword>
<evidence type="ECO:0000256" key="8">
    <source>
        <dbReference type="ARBA" id="ARBA00023128"/>
    </source>
</evidence>
<evidence type="ECO:0000259" key="10">
    <source>
        <dbReference type="Pfam" id="PF02823"/>
    </source>
</evidence>
<evidence type="ECO:0000256" key="2">
    <source>
        <dbReference type="ARBA" id="ARBA00005712"/>
    </source>
</evidence>
<dbReference type="InterPro" id="IPR001469">
    <property type="entry name" value="ATP_synth_F1_dsu/esu"/>
</dbReference>
<keyword evidence="9" id="KW-0472">Membrane</keyword>
<dbReference type="EMBL" id="NBIV01000108">
    <property type="protein sequence ID" value="PXF43859.1"/>
    <property type="molecule type" value="Genomic_DNA"/>
</dbReference>
<dbReference type="Pfam" id="PF02823">
    <property type="entry name" value="ATP-synt_DE_N"/>
    <property type="match status" value="1"/>
</dbReference>
<evidence type="ECO:0000313" key="12">
    <source>
        <dbReference type="Proteomes" id="UP000247409"/>
    </source>
</evidence>
<proteinExistence type="inferred from homology"/>
<dbReference type="PANTHER" id="PTHR13822:SF7">
    <property type="entry name" value="ATP SYNTHASE SUBUNIT DELTA, MITOCHONDRIAL"/>
    <property type="match status" value="1"/>
</dbReference>
<reference evidence="11 12" key="1">
    <citation type="journal article" date="2018" name="Mol. Biol. Evol.">
        <title>Analysis of the draft genome of the red seaweed Gracilariopsis chorda provides insights into genome size evolution in Rhodophyta.</title>
        <authorList>
            <person name="Lee J."/>
            <person name="Yang E.C."/>
            <person name="Graf L."/>
            <person name="Yang J.H."/>
            <person name="Qiu H."/>
            <person name="Zel Zion U."/>
            <person name="Chan C.X."/>
            <person name="Stephens T.G."/>
            <person name="Weber A.P.M."/>
            <person name="Boo G.H."/>
            <person name="Boo S.M."/>
            <person name="Kim K.M."/>
            <person name="Shin Y."/>
            <person name="Jung M."/>
            <person name="Lee S.J."/>
            <person name="Yim H.S."/>
            <person name="Lee J.H."/>
            <person name="Bhattacharya D."/>
            <person name="Yoon H.S."/>
        </authorList>
    </citation>
    <scope>NUCLEOTIDE SEQUENCE [LARGE SCALE GENOMIC DNA]</scope>
    <source>
        <strain evidence="11 12">SKKU-2015</strain>
        <tissue evidence="11">Whole body</tissue>
    </source>
</reference>
<dbReference type="GO" id="GO:0045259">
    <property type="term" value="C:proton-transporting ATP synthase complex"/>
    <property type="evidence" value="ECO:0007669"/>
    <property type="project" value="InterPro"/>
</dbReference>
<dbReference type="GO" id="GO:0046933">
    <property type="term" value="F:proton-transporting ATP synthase activity, rotational mechanism"/>
    <property type="evidence" value="ECO:0007669"/>
    <property type="project" value="InterPro"/>
</dbReference>
<keyword evidence="5" id="KW-0999">Mitochondrion inner membrane</keyword>
<gene>
    <name evidence="11" type="ORF">BWQ96_06325</name>
</gene>
<dbReference type="InterPro" id="IPR020546">
    <property type="entry name" value="ATP_synth_F1_dsu/esu_N"/>
</dbReference>
<evidence type="ECO:0000256" key="1">
    <source>
        <dbReference type="ARBA" id="ARBA00004273"/>
    </source>
</evidence>
<evidence type="ECO:0000256" key="7">
    <source>
        <dbReference type="ARBA" id="ARBA00023065"/>
    </source>
</evidence>